<dbReference type="AlphaFoldDB" id="A0A380L4K1"/>
<sequence>MRYDFGAVYKEIRKSKGLSQADVCGEVLSRTTLAKFESGKATPKYENMEFLLRQINMSFEEFEYICHVYNPSPRSIIFNKALNISSISGTQDLEELQELCERYLRKEYDLPIKHIHDLLKLFISIRKNGVKTLTDETISITKQFWNYLEKEDTWYKNDFRILVSILHHFSMDTLHLITDKILENLEKYKDYKNFQNDRLTLLSNLAGIYLHHNEFHQCEKIVTLALETAQKLKRYDALALCNIRLGICQNNNKLIKKGLVLLEITDELDLLQDMKHEINHFHRS</sequence>
<proteinExistence type="predicted"/>
<dbReference type="Pfam" id="PF21259">
    <property type="entry name" value="Rgg_C"/>
    <property type="match status" value="1"/>
</dbReference>
<keyword evidence="3" id="KW-1185">Reference proteome</keyword>
<dbReference type="GO" id="GO:0003677">
    <property type="term" value="F:DNA binding"/>
    <property type="evidence" value="ECO:0007669"/>
    <property type="project" value="InterPro"/>
</dbReference>
<gene>
    <name evidence="2" type="ORF">NCTC11063_01813</name>
</gene>
<dbReference type="Gene3D" id="1.25.40.10">
    <property type="entry name" value="Tetratricopeptide repeat domain"/>
    <property type="match status" value="1"/>
</dbReference>
<dbReference type="PANTHER" id="PTHR37038:SF13">
    <property type="entry name" value="HTH CRO_C1-TYPE DOMAIN-CONTAINING PROTEIN"/>
    <property type="match status" value="1"/>
</dbReference>
<reference evidence="2" key="1">
    <citation type="submission" date="2018-06" db="EMBL/GenBank/DDBJ databases">
        <authorList>
            <consortium name="Pathogen Informatics"/>
            <person name="Doyle S."/>
        </authorList>
    </citation>
    <scope>NUCLEOTIDE SEQUENCE [LARGE SCALE GENOMIC DNA]</scope>
    <source>
        <strain evidence="2">NCTC11063</strain>
    </source>
</reference>
<dbReference type="SMART" id="SM00530">
    <property type="entry name" value="HTH_XRE"/>
    <property type="match status" value="1"/>
</dbReference>
<dbReference type="RefSeq" id="WP_006269187.1">
    <property type="nucleotide sequence ID" value="NZ_UHFT01000001.1"/>
</dbReference>
<evidence type="ECO:0000259" key="1">
    <source>
        <dbReference type="PROSITE" id="PS50943"/>
    </source>
</evidence>
<dbReference type="PROSITE" id="PS50943">
    <property type="entry name" value="HTH_CROC1"/>
    <property type="match status" value="1"/>
</dbReference>
<dbReference type="InterPro" id="IPR053163">
    <property type="entry name" value="HTH-type_regulator_Rgg"/>
</dbReference>
<feature type="domain" description="HTH cro/C1-type" evidence="1">
    <location>
        <begin position="10"/>
        <end position="62"/>
    </location>
</feature>
<evidence type="ECO:0000313" key="2">
    <source>
        <dbReference type="EMBL" id="SUN81067.1"/>
    </source>
</evidence>
<dbReference type="CDD" id="cd00093">
    <property type="entry name" value="HTH_XRE"/>
    <property type="match status" value="1"/>
</dbReference>
<dbReference type="EMBL" id="UHFT01000001">
    <property type="protein sequence ID" value="SUN81067.1"/>
    <property type="molecule type" value="Genomic_DNA"/>
</dbReference>
<organism evidence="2 3">
    <name type="scientific">Streptococcus milleri</name>
    <dbReference type="NCBI Taxonomy" id="33040"/>
    <lineage>
        <taxon>Bacteria</taxon>
        <taxon>Bacillati</taxon>
        <taxon>Bacillota</taxon>
        <taxon>Bacilli</taxon>
        <taxon>Lactobacillales</taxon>
        <taxon>Streptococcaceae</taxon>
        <taxon>Streptococcus</taxon>
    </lineage>
</organism>
<dbReference type="InterPro" id="IPR010057">
    <property type="entry name" value="Transcription_activator_Rgg_C"/>
</dbReference>
<dbReference type="Pfam" id="PF01381">
    <property type="entry name" value="HTH_3"/>
    <property type="match status" value="1"/>
</dbReference>
<dbReference type="InterPro" id="IPR001387">
    <property type="entry name" value="Cro/C1-type_HTH"/>
</dbReference>
<accession>A0A380L4K1</accession>
<evidence type="ECO:0000313" key="3">
    <source>
        <dbReference type="Proteomes" id="UP000255236"/>
    </source>
</evidence>
<dbReference type="InterPro" id="IPR011990">
    <property type="entry name" value="TPR-like_helical_dom_sf"/>
</dbReference>
<dbReference type="SUPFAM" id="SSF47413">
    <property type="entry name" value="lambda repressor-like DNA-binding domains"/>
    <property type="match status" value="1"/>
</dbReference>
<comment type="caution">
    <text evidence="2">The sequence shown here is derived from an EMBL/GenBank/DDBJ whole genome shotgun (WGS) entry which is preliminary data.</text>
</comment>
<dbReference type="InterPro" id="IPR010982">
    <property type="entry name" value="Lambda_DNA-bd_dom_sf"/>
</dbReference>
<name>A0A380L4K1_9STRE</name>
<dbReference type="Proteomes" id="UP000255236">
    <property type="component" value="Unassembled WGS sequence"/>
</dbReference>
<protein>
    <submittedName>
        <fullName evidence="2">Transcriptional regulator</fullName>
    </submittedName>
</protein>
<dbReference type="PANTHER" id="PTHR37038">
    <property type="entry name" value="TRANSCRIPTIONAL REGULATOR-RELATED"/>
    <property type="match status" value="1"/>
</dbReference>